<feature type="region of interest" description="Disordered" evidence="10">
    <location>
        <begin position="190"/>
        <end position="271"/>
    </location>
</feature>
<evidence type="ECO:0000256" key="8">
    <source>
        <dbReference type="ARBA" id="ARBA00022833"/>
    </source>
</evidence>
<feature type="domain" description="RING-type" evidence="12">
    <location>
        <begin position="285"/>
        <end position="505"/>
    </location>
</feature>
<dbReference type="CDD" id="cd20336">
    <property type="entry name" value="Rcat_RBR"/>
    <property type="match status" value="1"/>
</dbReference>
<dbReference type="InterPro" id="IPR013083">
    <property type="entry name" value="Znf_RING/FYVE/PHD"/>
</dbReference>
<keyword evidence="6 9" id="KW-0863">Zinc-finger</keyword>
<sequence>MKDDKQKLPDRRMEDISNTKVQDGPGLAPRVPPRPFAGSDHELVNDQGSRHTEDLELALSKGRAVWRSRKIPRLGDETSSKSPELSTTVKHEETFAIDQIAKDRKISEPLQTIGHKVQDLGGKLKTLNDELRVLSDEVSMQDVSTRSSKRIVPSPSRDFRATAYDLQSLINTPSSSRDYRATSADLQRLMNNNGSSSRTGDGFGQTMLRCRNSPSSIFNATPPRRLGHQGTQNDPIEINSDSEIEDRDDDDDDDDDDDENEDEDEDMDTFYDCDAAPAVRDPPVIERDCAVCSDSIHISDMPSLSECTHQAATCAVCFARWIESELTTKGWKGITCPDVSCNVVLTHYQVQAYATPEIFAQYDMYSMRDALGQVTNFRWCRNPSCGSGQEHDDGYIFTCVACGHKVCVTHDVDWHEGETCDEYTYKVSGAKEREQKAQEEASVAAINKLSKKCPGPDCAFNIQKNKGCDHMTCSRCRYEFCWECLADYQRIREKGNAAHEKTCKYHTSRIV</sequence>
<dbReference type="InterPro" id="IPR044066">
    <property type="entry name" value="TRIAD_supradom"/>
</dbReference>
<dbReference type="EMBL" id="MU001507">
    <property type="protein sequence ID" value="KAF2440581.1"/>
    <property type="molecule type" value="Genomic_DNA"/>
</dbReference>
<keyword evidence="4" id="KW-0479">Metal-binding</keyword>
<keyword evidence="3" id="KW-0808">Transferase</keyword>
<feature type="compositionally biased region" description="Basic and acidic residues" evidence="10">
    <location>
        <begin position="39"/>
        <end position="52"/>
    </location>
</feature>
<evidence type="ECO:0000259" key="11">
    <source>
        <dbReference type="PROSITE" id="PS50089"/>
    </source>
</evidence>
<dbReference type="Pfam" id="PF01485">
    <property type="entry name" value="IBR"/>
    <property type="match status" value="1"/>
</dbReference>
<dbReference type="EC" id="2.3.2.31" evidence="2"/>
<dbReference type="Gene3D" id="3.30.40.10">
    <property type="entry name" value="Zinc/RING finger domain, C3HC4 (zinc finger)"/>
    <property type="match status" value="1"/>
</dbReference>
<keyword evidence="7" id="KW-0833">Ubl conjugation pathway</keyword>
<proteinExistence type="predicted"/>
<dbReference type="Pfam" id="PF22191">
    <property type="entry name" value="IBR_1"/>
    <property type="match status" value="1"/>
</dbReference>
<dbReference type="SUPFAM" id="SSF57850">
    <property type="entry name" value="RING/U-box"/>
    <property type="match status" value="3"/>
</dbReference>
<comment type="catalytic activity">
    <reaction evidence="1">
        <text>[E2 ubiquitin-conjugating enzyme]-S-ubiquitinyl-L-cysteine + [acceptor protein]-L-lysine = [E2 ubiquitin-conjugating enzyme]-L-cysteine + [acceptor protein]-N(6)-ubiquitinyl-L-lysine.</text>
        <dbReference type="EC" id="2.3.2.31"/>
    </reaction>
</comment>
<dbReference type="Gene3D" id="1.20.120.1750">
    <property type="match status" value="1"/>
</dbReference>
<evidence type="ECO:0000256" key="4">
    <source>
        <dbReference type="ARBA" id="ARBA00022723"/>
    </source>
</evidence>
<name>A0A9P4PAQ1_9PLEO</name>
<feature type="domain" description="RING-type" evidence="11">
    <location>
        <begin position="289"/>
        <end position="337"/>
    </location>
</feature>
<evidence type="ECO:0000256" key="1">
    <source>
        <dbReference type="ARBA" id="ARBA00001798"/>
    </source>
</evidence>
<dbReference type="GO" id="GO:0008270">
    <property type="term" value="F:zinc ion binding"/>
    <property type="evidence" value="ECO:0007669"/>
    <property type="project" value="UniProtKB-KW"/>
</dbReference>
<evidence type="ECO:0000256" key="3">
    <source>
        <dbReference type="ARBA" id="ARBA00022679"/>
    </source>
</evidence>
<accession>A0A9P4PAQ1</accession>
<evidence type="ECO:0000259" key="12">
    <source>
        <dbReference type="PROSITE" id="PS51873"/>
    </source>
</evidence>
<dbReference type="InterPro" id="IPR002867">
    <property type="entry name" value="IBR_dom"/>
</dbReference>
<evidence type="ECO:0000256" key="5">
    <source>
        <dbReference type="ARBA" id="ARBA00022737"/>
    </source>
</evidence>
<dbReference type="GO" id="GO:0061630">
    <property type="term" value="F:ubiquitin protein ligase activity"/>
    <property type="evidence" value="ECO:0007669"/>
    <property type="project" value="UniProtKB-EC"/>
</dbReference>
<reference evidence="13" key="1">
    <citation type="journal article" date="2020" name="Stud. Mycol.">
        <title>101 Dothideomycetes genomes: a test case for predicting lifestyles and emergence of pathogens.</title>
        <authorList>
            <person name="Haridas S."/>
            <person name="Albert R."/>
            <person name="Binder M."/>
            <person name="Bloem J."/>
            <person name="Labutti K."/>
            <person name="Salamov A."/>
            <person name="Andreopoulos B."/>
            <person name="Baker S."/>
            <person name="Barry K."/>
            <person name="Bills G."/>
            <person name="Bluhm B."/>
            <person name="Cannon C."/>
            <person name="Castanera R."/>
            <person name="Culley D."/>
            <person name="Daum C."/>
            <person name="Ezra D."/>
            <person name="Gonzalez J."/>
            <person name="Henrissat B."/>
            <person name="Kuo A."/>
            <person name="Liang C."/>
            <person name="Lipzen A."/>
            <person name="Lutzoni F."/>
            <person name="Magnuson J."/>
            <person name="Mondo S."/>
            <person name="Nolan M."/>
            <person name="Ohm R."/>
            <person name="Pangilinan J."/>
            <person name="Park H.-J."/>
            <person name="Ramirez L."/>
            <person name="Alfaro M."/>
            <person name="Sun H."/>
            <person name="Tritt A."/>
            <person name="Yoshinaga Y."/>
            <person name="Zwiers L.-H."/>
            <person name="Turgeon B."/>
            <person name="Goodwin S."/>
            <person name="Spatafora J."/>
            <person name="Crous P."/>
            <person name="Grigoriev I."/>
        </authorList>
    </citation>
    <scope>NUCLEOTIDE SEQUENCE</scope>
    <source>
        <strain evidence="13">CBS 690.94</strain>
    </source>
</reference>
<dbReference type="InterPro" id="IPR031127">
    <property type="entry name" value="E3_UB_ligase_RBR"/>
</dbReference>
<dbReference type="PROSITE" id="PS50089">
    <property type="entry name" value="ZF_RING_2"/>
    <property type="match status" value="1"/>
</dbReference>
<keyword evidence="14" id="KW-1185">Reference proteome</keyword>
<evidence type="ECO:0000313" key="13">
    <source>
        <dbReference type="EMBL" id="KAF2440581.1"/>
    </source>
</evidence>
<feature type="compositionally biased region" description="Polar residues" evidence="10">
    <location>
        <begin position="190"/>
        <end position="199"/>
    </location>
</feature>
<keyword evidence="8" id="KW-0862">Zinc</keyword>
<evidence type="ECO:0000256" key="6">
    <source>
        <dbReference type="ARBA" id="ARBA00022771"/>
    </source>
</evidence>
<gene>
    <name evidence="13" type="ORF">P171DRAFT_435364</name>
</gene>
<dbReference type="OrthoDB" id="1431934at2759"/>
<feature type="compositionally biased region" description="Acidic residues" evidence="10">
    <location>
        <begin position="240"/>
        <end position="271"/>
    </location>
</feature>
<dbReference type="CDD" id="cd20335">
    <property type="entry name" value="BRcat_RBR"/>
    <property type="match status" value="1"/>
</dbReference>
<feature type="compositionally biased region" description="Basic and acidic residues" evidence="10">
    <location>
        <begin position="1"/>
        <end position="17"/>
    </location>
</feature>
<dbReference type="PANTHER" id="PTHR11685">
    <property type="entry name" value="RBR FAMILY RING FINGER AND IBR DOMAIN-CONTAINING"/>
    <property type="match status" value="1"/>
</dbReference>
<dbReference type="Proteomes" id="UP000799764">
    <property type="component" value="Unassembled WGS sequence"/>
</dbReference>
<dbReference type="SMART" id="SM00647">
    <property type="entry name" value="IBR"/>
    <property type="match status" value="2"/>
</dbReference>
<protein>
    <recommendedName>
        <fullName evidence="2">RBR-type E3 ubiquitin transferase</fullName>
        <ecNumber evidence="2">2.3.2.31</ecNumber>
    </recommendedName>
</protein>
<evidence type="ECO:0000313" key="14">
    <source>
        <dbReference type="Proteomes" id="UP000799764"/>
    </source>
</evidence>
<evidence type="ECO:0000256" key="9">
    <source>
        <dbReference type="PROSITE-ProRule" id="PRU00175"/>
    </source>
</evidence>
<evidence type="ECO:0000256" key="7">
    <source>
        <dbReference type="ARBA" id="ARBA00022786"/>
    </source>
</evidence>
<organism evidence="13 14">
    <name type="scientific">Karstenula rhodostoma CBS 690.94</name>
    <dbReference type="NCBI Taxonomy" id="1392251"/>
    <lineage>
        <taxon>Eukaryota</taxon>
        <taxon>Fungi</taxon>
        <taxon>Dikarya</taxon>
        <taxon>Ascomycota</taxon>
        <taxon>Pezizomycotina</taxon>
        <taxon>Dothideomycetes</taxon>
        <taxon>Pleosporomycetidae</taxon>
        <taxon>Pleosporales</taxon>
        <taxon>Massarineae</taxon>
        <taxon>Didymosphaeriaceae</taxon>
        <taxon>Karstenula</taxon>
    </lineage>
</organism>
<dbReference type="GO" id="GO:0016567">
    <property type="term" value="P:protein ubiquitination"/>
    <property type="evidence" value="ECO:0007669"/>
    <property type="project" value="InterPro"/>
</dbReference>
<dbReference type="InterPro" id="IPR001841">
    <property type="entry name" value="Znf_RING"/>
</dbReference>
<evidence type="ECO:0000256" key="10">
    <source>
        <dbReference type="SAM" id="MobiDB-lite"/>
    </source>
</evidence>
<feature type="region of interest" description="Disordered" evidence="10">
    <location>
        <begin position="1"/>
        <end position="52"/>
    </location>
</feature>
<dbReference type="AlphaFoldDB" id="A0A9P4PAQ1"/>
<comment type="caution">
    <text evidence="13">The sequence shown here is derived from an EMBL/GenBank/DDBJ whole genome shotgun (WGS) entry which is preliminary data.</text>
</comment>
<keyword evidence="5" id="KW-0677">Repeat</keyword>
<evidence type="ECO:0000256" key="2">
    <source>
        <dbReference type="ARBA" id="ARBA00012251"/>
    </source>
</evidence>
<dbReference type="PROSITE" id="PS51873">
    <property type="entry name" value="TRIAD"/>
    <property type="match status" value="1"/>
</dbReference>